<evidence type="ECO:0000259" key="5">
    <source>
        <dbReference type="PROSITE" id="PS50931"/>
    </source>
</evidence>
<dbReference type="PANTHER" id="PTHR30126">
    <property type="entry name" value="HTH-TYPE TRANSCRIPTIONAL REGULATOR"/>
    <property type="match status" value="1"/>
</dbReference>
<dbReference type="GO" id="GO:0003700">
    <property type="term" value="F:DNA-binding transcription factor activity"/>
    <property type="evidence" value="ECO:0007669"/>
    <property type="project" value="InterPro"/>
</dbReference>
<protein>
    <submittedName>
        <fullName evidence="6">LysR family transcriptional regulator</fullName>
    </submittedName>
</protein>
<dbReference type="FunFam" id="1.10.10.10:FF:000001">
    <property type="entry name" value="LysR family transcriptional regulator"/>
    <property type="match status" value="1"/>
</dbReference>
<comment type="similarity">
    <text evidence="1">Belongs to the LysR transcriptional regulatory family.</text>
</comment>
<keyword evidence="7" id="KW-1185">Reference proteome</keyword>
<evidence type="ECO:0000256" key="3">
    <source>
        <dbReference type="ARBA" id="ARBA00023125"/>
    </source>
</evidence>
<organism evidence="6 7">
    <name type="scientific">Alloalcanivorax marinus</name>
    <dbReference type="NCBI Taxonomy" id="1177169"/>
    <lineage>
        <taxon>Bacteria</taxon>
        <taxon>Pseudomonadati</taxon>
        <taxon>Pseudomonadota</taxon>
        <taxon>Gammaproteobacteria</taxon>
        <taxon>Oceanospirillales</taxon>
        <taxon>Alcanivoracaceae</taxon>
        <taxon>Alloalcanivorax</taxon>
    </lineage>
</organism>
<evidence type="ECO:0000256" key="4">
    <source>
        <dbReference type="ARBA" id="ARBA00023163"/>
    </source>
</evidence>
<reference evidence="6" key="1">
    <citation type="submission" date="2021-10" db="EMBL/GenBank/DDBJ databases">
        <title>The diversity and Nitrogen Metabolism of Culturable Nitrate-Utilizing Bacteria Within the Oxygen Minimum Zone of the Changjiang (Yangtze River)Estuary.</title>
        <authorList>
            <person name="Zhang D."/>
            <person name="Zheng J."/>
            <person name="Liu S."/>
            <person name="He W."/>
        </authorList>
    </citation>
    <scope>NUCLEOTIDE SEQUENCE</scope>
    <source>
        <strain evidence="6">FXH-223</strain>
    </source>
</reference>
<dbReference type="InterPro" id="IPR005119">
    <property type="entry name" value="LysR_subst-bd"/>
</dbReference>
<keyword evidence="4" id="KW-0804">Transcription</keyword>
<dbReference type="Proteomes" id="UP001108027">
    <property type="component" value="Unassembled WGS sequence"/>
</dbReference>
<evidence type="ECO:0000313" key="6">
    <source>
        <dbReference type="EMBL" id="MCC4309884.1"/>
    </source>
</evidence>
<dbReference type="InterPro" id="IPR000847">
    <property type="entry name" value="LysR_HTH_N"/>
</dbReference>
<dbReference type="EMBL" id="JAJGNA010000023">
    <property type="protein sequence ID" value="MCC4309884.1"/>
    <property type="molecule type" value="Genomic_DNA"/>
</dbReference>
<evidence type="ECO:0000256" key="2">
    <source>
        <dbReference type="ARBA" id="ARBA00023015"/>
    </source>
</evidence>
<comment type="caution">
    <text evidence="6">The sequence shown here is derived from an EMBL/GenBank/DDBJ whole genome shotgun (WGS) entry which is preliminary data.</text>
</comment>
<dbReference type="PROSITE" id="PS50931">
    <property type="entry name" value="HTH_LYSR"/>
    <property type="match status" value="1"/>
</dbReference>
<dbReference type="InterPro" id="IPR036388">
    <property type="entry name" value="WH-like_DNA-bd_sf"/>
</dbReference>
<evidence type="ECO:0000256" key="1">
    <source>
        <dbReference type="ARBA" id="ARBA00009437"/>
    </source>
</evidence>
<dbReference type="InterPro" id="IPR036390">
    <property type="entry name" value="WH_DNA-bd_sf"/>
</dbReference>
<feature type="domain" description="HTH lysR-type" evidence="5">
    <location>
        <begin position="1"/>
        <end position="56"/>
    </location>
</feature>
<name>A0A9Q3YNI4_9GAMM</name>
<evidence type="ECO:0000313" key="7">
    <source>
        <dbReference type="Proteomes" id="UP001108027"/>
    </source>
</evidence>
<proteinExistence type="inferred from homology"/>
<dbReference type="Gene3D" id="1.10.10.10">
    <property type="entry name" value="Winged helix-like DNA-binding domain superfamily/Winged helix DNA-binding domain"/>
    <property type="match status" value="1"/>
</dbReference>
<keyword evidence="3" id="KW-0238">DNA-binding</keyword>
<dbReference type="SUPFAM" id="SSF46785">
    <property type="entry name" value="Winged helix' DNA-binding domain"/>
    <property type="match status" value="1"/>
</dbReference>
<keyword evidence="2" id="KW-0805">Transcription regulation</keyword>
<dbReference type="Pfam" id="PF03466">
    <property type="entry name" value="LysR_substrate"/>
    <property type="match status" value="1"/>
</dbReference>
<dbReference type="Gene3D" id="3.40.190.290">
    <property type="match status" value="1"/>
</dbReference>
<gene>
    <name evidence="6" type="ORF">LL252_15025</name>
</gene>
<accession>A0A9Q3YNI4</accession>
<dbReference type="PANTHER" id="PTHR30126:SF94">
    <property type="entry name" value="LYSR FAMILY TRANSCRIPTIONAL REGULATOR"/>
    <property type="match status" value="1"/>
</dbReference>
<sequence>MRQWRLFLAVADTGSVAAAARQVALTQPAVSQGLGQLEERLGERLFDRVGRGLRLNGAGRRLLPEARALLEQVSRCETLFRESTLEVTLAATHTLGNYYLPPLLATFRQRHPLATVRLEVINTRRAVERLLALDTDMALVEGPVSHRQLEVRAWRDDTLVRVASPALAARLTGQPAARWPWVMREPGSGTRAVIEARLGGAFPPAERIMQLGAGEAVRQAVLAGAGVGYVSEVAAASALRDGRLVSLPGDGERLRRPLYLLRHRQREQGAGERALLALLLERQSPSGAPQGSRP</sequence>
<dbReference type="SUPFAM" id="SSF53850">
    <property type="entry name" value="Periplasmic binding protein-like II"/>
    <property type="match status" value="1"/>
</dbReference>
<dbReference type="GO" id="GO:0000976">
    <property type="term" value="F:transcription cis-regulatory region binding"/>
    <property type="evidence" value="ECO:0007669"/>
    <property type="project" value="TreeGrafter"/>
</dbReference>
<dbReference type="AlphaFoldDB" id="A0A9Q3YNI4"/>
<dbReference type="PRINTS" id="PR00039">
    <property type="entry name" value="HTHLYSR"/>
</dbReference>
<dbReference type="Pfam" id="PF00126">
    <property type="entry name" value="HTH_1"/>
    <property type="match status" value="1"/>
</dbReference>